<evidence type="ECO:0000313" key="1">
    <source>
        <dbReference type="EMBL" id="KZN57599.1"/>
    </source>
</evidence>
<accession>A0A162ART3</accession>
<dbReference type="Proteomes" id="UP000076486">
    <property type="component" value="Unassembled WGS sequence"/>
</dbReference>
<dbReference type="EMBL" id="AUYC01000095">
    <property type="protein sequence ID" value="KZN57599.1"/>
    <property type="molecule type" value="Genomic_DNA"/>
</dbReference>
<proteinExistence type="predicted"/>
<sequence>MPTLEQSVAQLQQTNAQLVSASSELTGEVTNKMSAINSTVSTKLNEVDVTVQQQLSAAQSKYDAWLATKHVGFSMVDTLKDQTTTPITLPARFGTLAEAAAFQFSTASDYAPHAVDADGNVTHSYYTELYATLPGKAVYYSEPAPSQFTGRISVYMNVAVGDNAHPSNKPTGRIAVLINSLGAESQWTTVPHDFTTPRTLVNQISNMEIKGHSWSITNYDDLVAIAENVESPLSAGFSTVRIINLGPEPIHIKGLWIVHHGHNKGE</sequence>
<dbReference type="AlphaFoldDB" id="A0A162ART3"/>
<organism evidence="1 2">
    <name type="scientific">Pseudoalteromonas luteoviolacea CPMOR-1</name>
    <dbReference type="NCBI Taxonomy" id="1365248"/>
    <lineage>
        <taxon>Bacteria</taxon>
        <taxon>Pseudomonadati</taxon>
        <taxon>Pseudomonadota</taxon>
        <taxon>Gammaproteobacteria</taxon>
        <taxon>Alteromonadales</taxon>
        <taxon>Pseudoalteromonadaceae</taxon>
        <taxon>Pseudoalteromonas</taxon>
    </lineage>
</organism>
<protein>
    <submittedName>
        <fullName evidence="1">Uncharacterized protein</fullName>
    </submittedName>
</protein>
<evidence type="ECO:0000313" key="2">
    <source>
        <dbReference type="Proteomes" id="UP000076486"/>
    </source>
</evidence>
<gene>
    <name evidence="1" type="ORF">N473_06870</name>
</gene>
<name>A0A162ART3_9GAMM</name>
<comment type="caution">
    <text evidence="1">The sequence shown here is derived from an EMBL/GenBank/DDBJ whole genome shotgun (WGS) entry which is preliminary data.</text>
</comment>
<dbReference type="PATRIC" id="fig|1365248.3.peg.5401"/>
<reference evidence="1 2" key="1">
    <citation type="submission" date="2013-07" db="EMBL/GenBank/DDBJ databases">
        <title>Comparative Genomic and Metabolomic Analysis of Twelve Strains of Pseudoalteromonas luteoviolacea.</title>
        <authorList>
            <person name="Vynne N.G."/>
            <person name="Mansson M."/>
            <person name="Gram L."/>
        </authorList>
    </citation>
    <scope>NUCLEOTIDE SEQUENCE [LARGE SCALE GENOMIC DNA]</scope>
    <source>
        <strain evidence="1 2">CPMOR-1</strain>
    </source>
</reference>
<dbReference type="RefSeq" id="WP_063370373.1">
    <property type="nucleotide sequence ID" value="NZ_AUYC01000095.1"/>
</dbReference>